<protein>
    <submittedName>
        <fullName evidence="6">Tyrosinase-like protein</fullName>
    </submittedName>
</protein>
<gene>
    <name evidence="6" type="ORF">CPLU01_14804</name>
</gene>
<dbReference type="Gene3D" id="1.10.1280.10">
    <property type="entry name" value="Di-copper center containing domain from catechol oxidase"/>
    <property type="match status" value="1"/>
</dbReference>
<feature type="domain" description="Tyrosinase copper-binding" evidence="5">
    <location>
        <begin position="308"/>
        <end position="319"/>
    </location>
</feature>
<dbReference type="InterPro" id="IPR002227">
    <property type="entry name" value="Tyrosinase_Cu-bd"/>
</dbReference>
<evidence type="ECO:0000256" key="2">
    <source>
        <dbReference type="SAM" id="MobiDB-lite"/>
    </source>
</evidence>
<dbReference type="PANTHER" id="PTHR11474">
    <property type="entry name" value="TYROSINASE FAMILY MEMBER"/>
    <property type="match status" value="1"/>
</dbReference>
<keyword evidence="3" id="KW-1133">Transmembrane helix</keyword>
<keyword evidence="1" id="KW-0479">Metal-binding</keyword>
<organism evidence="6 7">
    <name type="scientific">Colletotrichum plurivorum</name>
    <dbReference type="NCBI Taxonomy" id="2175906"/>
    <lineage>
        <taxon>Eukaryota</taxon>
        <taxon>Fungi</taxon>
        <taxon>Dikarya</taxon>
        <taxon>Ascomycota</taxon>
        <taxon>Pezizomycotina</taxon>
        <taxon>Sordariomycetes</taxon>
        <taxon>Hypocreomycetidae</taxon>
        <taxon>Glomerellales</taxon>
        <taxon>Glomerellaceae</taxon>
        <taxon>Colletotrichum</taxon>
        <taxon>Colletotrichum orchidearum species complex</taxon>
    </lineage>
</organism>
<dbReference type="Pfam" id="PF00264">
    <property type="entry name" value="Tyrosinase"/>
    <property type="match status" value="1"/>
</dbReference>
<dbReference type="PROSITE" id="PS00497">
    <property type="entry name" value="TYROSINASE_1"/>
    <property type="match status" value="1"/>
</dbReference>
<dbReference type="GO" id="GO:0046872">
    <property type="term" value="F:metal ion binding"/>
    <property type="evidence" value="ECO:0007669"/>
    <property type="project" value="UniProtKB-KW"/>
</dbReference>
<dbReference type="AlphaFoldDB" id="A0A8H6JHW7"/>
<feature type="transmembrane region" description="Helical" evidence="3">
    <location>
        <begin position="41"/>
        <end position="62"/>
    </location>
</feature>
<dbReference type="PROSITE" id="PS00498">
    <property type="entry name" value="TYROSINASE_2"/>
    <property type="match status" value="1"/>
</dbReference>
<dbReference type="InterPro" id="IPR008922">
    <property type="entry name" value="Di-copper_centre_dom_sf"/>
</dbReference>
<proteinExistence type="predicted"/>
<keyword evidence="3" id="KW-0472">Membrane</keyword>
<evidence type="ECO:0000313" key="7">
    <source>
        <dbReference type="Proteomes" id="UP000654918"/>
    </source>
</evidence>
<evidence type="ECO:0000256" key="3">
    <source>
        <dbReference type="SAM" id="Phobius"/>
    </source>
</evidence>
<feature type="domain" description="Tyrosinase copper-binding" evidence="4">
    <location>
        <begin position="154"/>
        <end position="171"/>
    </location>
</feature>
<sequence>MANRETDEHRARLLAHDGDEESFHGHRWQSPQPLCLQSSSFAGILLLIVATAMFISGTITMLSPAPRHQDSNSIGHEDQHDQDHGHHDASWPQPTPPCSKPANRREWRSLTISERNDFIQAFRCMSNLPGNWLPNGTLYDDWAHLHGGVGSWSHRSASFLPWHRYTLFMWERTLKESCDFHSPIPYWDWTLDWQNLASSSIWDAETGFGGDGSRGEYTGIGGGSCVTDGPFRDLRPKLYNHTYLEHCISRGFNDTMRRPLQALSPESIGTIMRNTTYAGFEKRVEFTLHNGLHEAIGGDFKALTAANDPIFFLHHAQVDHLWWRWQREDPAARLFQYGGSGLRHMFNSTGPSTTEDELVSGGFLPDVHVKEVMDTEGGMLCYRYS</sequence>
<accession>A0A8H6JHW7</accession>
<dbReference type="PANTHER" id="PTHR11474:SF127">
    <property type="entry name" value="TYROSINASE COPPER-BINDING DOMAIN-CONTAINING PROTEIN"/>
    <property type="match status" value="1"/>
</dbReference>
<comment type="caution">
    <text evidence="6">The sequence shown here is derived from an EMBL/GenBank/DDBJ whole genome shotgun (WGS) entry which is preliminary data.</text>
</comment>
<dbReference type="EMBL" id="WIGO01000422">
    <property type="protein sequence ID" value="KAF6812835.1"/>
    <property type="molecule type" value="Genomic_DNA"/>
</dbReference>
<evidence type="ECO:0000313" key="6">
    <source>
        <dbReference type="EMBL" id="KAF6812835.1"/>
    </source>
</evidence>
<evidence type="ECO:0000256" key="1">
    <source>
        <dbReference type="ARBA" id="ARBA00022723"/>
    </source>
</evidence>
<feature type="region of interest" description="Disordered" evidence="2">
    <location>
        <begin position="66"/>
        <end position="104"/>
    </location>
</feature>
<keyword evidence="3" id="KW-0812">Transmembrane</keyword>
<dbReference type="InterPro" id="IPR050316">
    <property type="entry name" value="Tyrosinase/Hemocyanin"/>
</dbReference>
<reference evidence="6" key="1">
    <citation type="journal article" date="2020" name="Phytopathology">
        <title>Genome Sequence Resources of Colletotrichum truncatum, C. plurivorum, C. musicola, and C. sojae: Four Species Pathogenic to Soybean (Glycine max).</title>
        <authorList>
            <person name="Rogerio F."/>
            <person name="Boufleur T.R."/>
            <person name="Ciampi-Guillardi M."/>
            <person name="Sukno S.A."/>
            <person name="Thon M.R."/>
            <person name="Massola Junior N.S."/>
            <person name="Baroncelli R."/>
        </authorList>
    </citation>
    <scope>NUCLEOTIDE SEQUENCE</scope>
    <source>
        <strain evidence="6">LFN00145</strain>
    </source>
</reference>
<feature type="compositionally biased region" description="Basic and acidic residues" evidence="2">
    <location>
        <begin position="67"/>
        <end position="89"/>
    </location>
</feature>
<dbReference type="SUPFAM" id="SSF48056">
    <property type="entry name" value="Di-copper centre-containing domain"/>
    <property type="match status" value="1"/>
</dbReference>
<dbReference type="Proteomes" id="UP000654918">
    <property type="component" value="Unassembled WGS sequence"/>
</dbReference>
<dbReference type="GO" id="GO:0016491">
    <property type="term" value="F:oxidoreductase activity"/>
    <property type="evidence" value="ECO:0007669"/>
    <property type="project" value="InterPro"/>
</dbReference>
<keyword evidence="7" id="KW-1185">Reference proteome</keyword>
<name>A0A8H6JHW7_9PEZI</name>
<evidence type="ECO:0000259" key="5">
    <source>
        <dbReference type="PROSITE" id="PS00498"/>
    </source>
</evidence>
<evidence type="ECO:0000259" key="4">
    <source>
        <dbReference type="PROSITE" id="PS00497"/>
    </source>
</evidence>
<dbReference type="PRINTS" id="PR00092">
    <property type="entry name" value="TYROSINASE"/>
</dbReference>